<dbReference type="PANTHER" id="PTHR36688:SF1">
    <property type="entry name" value="ENDONUCLEASE_EXONUCLEASE_PHOSPHATASE DOMAIN-CONTAINING PROTEIN"/>
    <property type="match status" value="1"/>
</dbReference>
<dbReference type="InterPro" id="IPR005135">
    <property type="entry name" value="Endo/exonuclease/phosphatase"/>
</dbReference>
<name>A0A2S2QXK7_9HEMI</name>
<dbReference type="AlphaFoldDB" id="A0A2S2QXK7"/>
<accession>A0A2S2QXK7</accession>
<sequence>MTNKNGPFKDHLTLSIGGDLRVCHFNIEGISKSKCAVLSKIMNKERVDVIALQETHTLNDEDIGKREFIQGYLLLRAIHHKQYGVATYIKEDIDTRRIIFEDNQDATYWQPS</sequence>
<gene>
    <name evidence="2" type="ORF">g.129006</name>
</gene>
<dbReference type="Gene3D" id="3.60.10.10">
    <property type="entry name" value="Endonuclease/exonuclease/phosphatase"/>
    <property type="match status" value="1"/>
</dbReference>
<protein>
    <recommendedName>
        <fullName evidence="1">Endonuclease/exonuclease/phosphatase domain-containing protein</fullName>
    </recommendedName>
</protein>
<dbReference type="GO" id="GO:0003824">
    <property type="term" value="F:catalytic activity"/>
    <property type="evidence" value="ECO:0007669"/>
    <property type="project" value="InterPro"/>
</dbReference>
<dbReference type="Pfam" id="PF03372">
    <property type="entry name" value="Exo_endo_phos"/>
    <property type="match status" value="1"/>
</dbReference>
<dbReference type="PANTHER" id="PTHR36688">
    <property type="entry name" value="ENDO/EXONUCLEASE/PHOSPHATASE DOMAIN-CONTAINING PROTEIN"/>
    <property type="match status" value="1"/>
</dbReference>
<dbReference type="InterPro" id="IPR052560">
    <property type="entry name" value="RdDP_mobile_element"/>
</dbReference>
<reference evidence="2" key="1">
    <citation type="submission" date="2018-04" db="EMBL/GenBank/DDBJ databases">
        <title>Transcriptome assembly of Sipha flava.</title>
        <authorList>
            <person name="Scully E.D."/>
            <person name="Geib S.M."/>
            <person name="Palmer N.A."/>
            <person name="Koch K."/>
            <person name="Bradshaw J."/>
            <person name="Heng-Moss T."/>
            <person name="Sarath G."/>
        </authorList>
    </citation>
    <scope>NUCLEOTIDE SEQUENCE</scope>
</reference>
<feature type="domain" description="Endonuclease/exonuclease/phosphatase" evidence="1">
    <location>
        <begin position="24"/>
        <end position="98"/>
    </location>
</feature>
<evidence type="ECO:0000313" key="2">
    <source>
        <dbReference type="EMBL" id="MBY82509.1"/>
    </source>
</evidence>
<dbReference type="EMBL" id="GGMS01013306">
    <property type="protein sequence ID" value="MBY82509.1"/>
    <property type="molecule type" value="Transcribed_RNA"/>
</dbReference>
<dbReference type="SUPFAM" id="SSF56219">
    <property type="entry name" value="DNase I-like"/>
    <property type="match status" value="1"/>
</dbReference>
<evidence type="ECO:0000259" key="1">
    <source>
        <dbReference type="Pfam" id="PF03372"/>
    </source>
</evidence>
<proteinExistence type="predicted"/>
<dbReference type="InterPro" id="IPR036691">
    <property type="entry name" value="Endo/exonu/phosph_ase_sf"/>
</dbReference>
<organism evidence="2">
    <name type="scientific">Sipha flava</name>
    <name type="common">yellow sugarcane aphid</name>
    <dbReference type="NCBI Taxonomy" id="143950"/>
    <lineage>
        <taxon>Eukaryota</taxon>
        <taxon>Metazoa</taxon>
        <taxon>Ecdysozoa</taxon>
        <taxon>Arthropoda</taxon>
        <taxon>Hexapoda</taxon>
        <taxon>Insecta</taxon>
        <taxon>Pterygota</taxon>
        <taxon>Neoptera</taxon>
        <taxon>Paraneoptera</taxon>
        <taxon>Hemiptera</taxon>
        <taxon>Sternorrhyncha</taxon>
        <taxon>Aphidomorpha</taxon>
        <taxon>Aphidoidea</taxon>
        <taxon>Aphididae</taxon>
        <taxon>Sipha</taxon>
    </lineage>
</organism>